<dbReference type="InterPro" id="IPR057326">
    <property type="entry name" value="KR_dom"/>
</dbReference>
<dbReference type="Pfam" id="PF00106">
    <property type="entry name" value="adh_short"/>
    <property type="match status" value="1"/>
</dbReference>
<evidence type="ECO:0000313" key="10">
    <source>
        <dbReference type="EMBL" id="CAB5120365.1"/>
    </source>
</evidence>
<gene>
    <name evidence="4" type="ORF">UFOPK1421_01047</name>
    <name evidence="5" type="ORF">UFOPK1820_00498</name>
    <name evidence="6" type="ORF">UFOPK1960_00400</name>
    <name evidence="7" type="ORF">UFOPK2921_01145</name>
    <name evidence="8" type="ORF">UFOPK3889_00815</name>
    <name evidence="9" type="ORF">UFOPK4275_00488</name>
    <name evidence="10" type="ORF">UFOPK4422_00648</name>
</gene>
<evidence type="ECO:0000256" key="1">
    <source>
        <dbReference type="ARBA" id="ARBA00006484"/>
    </source>
</evidence>
<evidence type="ECO:0000313" key="7">
    <source>
        <dbReference type="EMBL" id="CAB4786223.1"/>
    </source>
</evidence>
<name>A0A6J7M6Y7_9ZZZZ</name>
<keyword evidence="2" id="KW-0560">Oxidoreductase</keyword>
<dbReference type="EMBL" id="CAFBQJ010000064">
    <property type="protein sequence ID" value="CAB5047586.1"/>
    <property type="molecule type" value="Genomic_DNA"/>
</dbReference>
<dbReference type="PROSITE" id="PS00061">
    <property type="entry name" value="ADH_SHORT"/>
    <property type="match status" value="1"/>
</dbReference>
<dbReference type="InterPro" id="IPR020904">
    <property type="entry name" value="Sc_DH/Rdtase_CS"/>
</dbReference>
<evidence type="ECO:0000313" key="6">
    <source>
        <dbReference type="EMBL" id="CAB4626197.1"/>
    </source>
</evidence>
<dbReference type="AlphaFoldDB" id="A0A6J7M6Y7"/>
<evidence type="ECO:0000313" key="4">
    <source>
        <dbReference type="EMBL" id="CAB4547514.1"/>
    </source>
</evidence>
<dbReference type="InterPro" id="IPR051687">
    <property type="entry name" value="Peroxisomal_Beta-Oxidation"/>
</dbReference>
<dbReference type="EMBL" id="CAEZSL010000114">
    <property type="protein sequence ID" value="CAB4547514.1"/>
    <property type="molecule type" value="Genomic_DNA"/>
</dbReference>
<accession>A0A6J7M6Y7</accession>
<sequence>MSALGYDGKVAIITGAGGGLGRQHALMMAKRGALIVVNDLGGSIDGVGSNDSAAQIVVDEIKAIGGEAVADHNTVATPEGGQAIVQTAIDTYGRVDIVINNAGILRDKAFHNMTPDLLNPVLDVHLKGAFYVTQPAFVHMREQGYGRIISTSSAAGVFGNFGQTNYGAAKMGLVGFTRVLGVEGARFNIKANAIAPLAMTRMTEDILGALKDKLAPELVSPLVAFLAHEECPVSGQLFSVGGGRVAHVFLGETNGYYSPTLTPEDVQNNWETITARDNFSVPNNLGEETAMFLSFFK</sequence>
<dbReference type="PANTHER" id="PTHR45024">
    <property type="entry name" value="DEHYDROGENASES, SHORT CHAIN"/>
    <property type="match status" value="1"/>
</dbReference>
<dbReference type="GO" id="GO:0016491">
    <property type="term" value="F:oxidoreductase activity"/>
    <property type="evidence" value="ECO:0007669"/>
    <property type="project" value="UniProtKB-KW"/>
</dbReference>
<dbReference type="PANTHER" id="PTHR45024:SF2">
    <property type="entry name" value="SCP2 DOMAIN-CONTAINING PROTEIN"/>
    <property type="match status" value="1"/>
</dbReference>
<evidence type="ECO:0000256" key="2">
    <source>
        <dbReference type="ARBA" id="ARBA00023002"/>
    </source>
</evidence>
<dbReference type="PRINTS" id="PR00081">
    <property type="entry name" value="GDHRDH"/>
</dbReference>
<dbReference type="InterPro" id="IPR002347">
    <property type="entry name" value="SDR_fam"/>
</dbReference>
<dbReference type="EMBL" id="CAFBRX010000052">
    <property type="protein sequence ID" value="CAB5120365.1"/>
    <property type="molecule type" value="Genomic_DNA"/>
</dbReference>
<evidence type="ECO:0000313" key="9">
    <source>
        <dbReference type="EMBL" id="CAB5047586.1"/>
    </source>
</evidence>
<evidence type="ECO:0000259" key="3">
    <source>
        <dbReference type="SMART" id="SM00822"/>
    </source>
</evidence>
<feature type="domain" description="Ketoreductase" evidence="3">
    <location>
        <begin position="9"/>
        <end position="199"/>
    </location>
</feature>
<dbReference type="InterPro" id="IPR036291">
    <property type="entry name" value="NAD(P)-bd_dom_sf"/>
</dbReference>
<evidence type="ECO:0000313" key="5">
    <source>
        <dbReference type="EMBL" id="CAB4597272.1"/>
    </source>
</evidence>
<proteinExistence type="inferred from homology"/>
<dbReference type="EMBL" id="CAFBNZ010000156">
    <property type="protein sequence ID" value="CAB4974289.1"/>
    <property type="molecule type" value="Genomic_DNA"/>
</dbReference>
<protein>
    <submittedName>
        <fullName evidence="8">Unannotated protein</fullName>
    </submittedName>
</protein>
<dbReference type="EMBL" id="CAEZUK010000058">
    <property type="protein sequence ID" value="CAB4597272.1"/>
    <property type="molecule type" value="Genomic_DNA"/>
</dbReference>
<reference evidence="8" key="1">
    <citation type="submission" date="2020-05" db="EMBL/GenBank/DDBJ databases">
        <authorList>
            <person name="Chiriac C."/>
            <person name="Salcher M."/>
            <person name="Ghai R."/>
            <person name="Kavagutti S V."/>
        </authorList>
    </citation>
    <scope>NUCLEOTIDE SEQUENCE</scope>
</reference>
<dbReference type="EMBL" id="CAEZVL010000039">
    <property type="protein sequence ID" value="CAB4626197.1"/>
    <property type="molecule type" value="Genomic_DNA"/>
</dbReference>
<dbReference type="PRINTS" id="PR00080">
    <property type="entry name" value="SDRFAMILY"/>
</dbReference>
<dbReference type="SUPFAM" id="SSF51735">
    <property type="entry name" value="NAD(P)-binding Rossmann-fold domains"/>
    <property type="match status" value="1"/>
</dbReference>
<organism evidence="8">
    <name type="scientific">freshwater metagenome</name>
    <dbReference type="NCBI Taxonomy" id="449393"/>
    <lineage>
        <taxon>unclassified sequences</taxon>
        <taxon>metagenomes</taxon>
        <taxon>ecological metagenomes</taxon>
    </lineage>
</organism>
<dbReference type="SMART" id="SM00822">
    <property type="entry name" value="PKS_KR"/>
    <property type="match status" value="1"/>
</dbReference>
<dbReference type="Gene3D" id="3.40.50.720">
    <property type="entry name" value="NAD(P)-binding Rossmann-like Domain"/>
    <property type="match status" value="1"/>
</dbReference>
<comment type="similarity">
    <text evidence="1">Belongs to the short-chain dehydrogenases/reductases (SDR) family.</text>
</comment>
<dbReference type="EMBL" id="CAEZZV010000162">
    <property type="protein sequence ID" value="CAB4786223.1"/>
    <property type="molecule type" value="Genomic_DNA"/>
</dbReference>
<dbReference type="CDD" id="cd05353">
    <property type="entry name" value="hydroxyacyl-CoA-like_DH_SDR_c-like"/>
    <property type="match status" value="1"/>
</dbReference>
<evidence type="ECO:0000313" key="8">
    <source>
        <dbReference type="EMBL" id="CAB4974289.1"/>
    </source>
</evidence>